<dbReference type="HOGENOM" id="CLU_009418_0_0_1"/>
<feature type="region of interest" description="Disordered" evidence="6">
    <location>
        <begin position="747"/>
        <end position="771"/>
    </location>
</feature>
<dbReference type="OMA" id="LTFNRQP"/>
<dbReference type="InterPro" id="IPR001138">
    <property type="entry name" value="Zn2Cys6_DnaBD"/>
</dbReference>
<dbReference type="Pfam" id="PF00172">
    <property type="entry name" value="Zn_clus"/>
    <property type="match status" value="1"/>
</dbReference>
<dbReference type="CDD" id="cd12148">
    <property type="entry name" value="fungal_TF_MHR"/>
    <property type="match status" value="1"/>
</dbReference>
<dbReference type="Gene3D" id="4.10.240.10">
    <property type="entry name" value="Zn(2)-C6 fungal-type DNA-binding domain"/>
    <property type="match status" value="1"/>
</dbReference>
<keyword evidence="5" id="KW-0539">Nucleus</keyword>
<dbReference type="Proteomes" id="UP000000598">
    <property type="component" value="Chromosome B"/>
</dbReference>
<proteinExistence type="predicted"/>
<dbReference type="GO" id="GO:0000981">
    <property type="term" value="F:DNA-binding transcription factor activity, RNA polymerase II-specific"/>
    <property type="evidence" value="ECO:0007669"/>
    <property type="project" value="InterPro"/>
</dbReference>
<comment type="subcellular location">
    <subcellularLocation>
        <location evidence="1">Nucleus</location>
    </subcellularLocation>
</comment>
<dbReference type="AlphaFoldDB" id="Q6CWE0"/>
<dbReference type="GO" id="GO:0005634">
    <property type="term" value="C:nucleus"/>
    <property type="evidence" value="ECO:0007669"/>
    <property type="project" value="UniProtKB-SubCell"/>
</dbReference>
<dbReference type="PANTHER" id="PTHR31845:SF17">
    <property type="entry name" value="ZN(II)2CYS6 TRANSCRIPTION FACTOR (EUROFUNG)"/>
    <property type="match status" value="1"/>
</dbReference>
<keyword evidence="9" id="KW-1185">Reference proteome</keyword>
<dbReference type="GO" id="GO:0008270">
    <property type="term" value="F:zinc ion binding"/>
    <property type="evidence" value="ECO:0007669"/>
    <property type="project" value="InterPro"/>
</dbReference>
<dbReference type="CDD" id="cd00067">
    <property type="entry name" value="GAL4"/>
    <property type="match status" value="1"/>
</dbReference>
<dbReference type="SUPFAM" id="SSF57701">
    <property type="entry name" value="Zn2/Cys6 DNA-binding domain"/>
    <property type="match status" value="1"/>
</dbReference>
<evidence type="ECO:0000256" key="6">
    <source>
        <dbReference type="SAM" id="MobiDB-lite"/>
    </source>
</evidence>
<feature type="compositionally biased region" description="Polar residues" evidence="6">
    <location>
        <begin position="237"/>
        <end position="252"/>
    </location>
</feature>
<evidence type="ECO:0000259" key="7">
    <source>
        <dbReference type="PROSITE" id="PS50048"/>
    </source>
</evidence>
<dbReference type="InParanoid" id="Q6CWE0"/>
<keyword evidence="2" id="KW-0805">Transcription regulation</keyword>
<dbReference type="InterPro" id="IPR051089">
    <property type="entry name" value="prtT"/>
</dbReference>
<reference evidence="8 9" key="1">
    <citation type="journal article" date="2004" name="Nature">
        <title>Genome evolution in yeasts.</title>
        <authorList>
            <consortium name="Genolevures"/>
            <person name="Dujon B."/>
            <person name="Sherman D."/>
            <person name="Fischer G."/>
            <person name="Durrens P."/>
            <person name="Casaregola S."/>
            <person name="Lafontaine I."/>
            <person name="de Montigny J."/>
            <person name="Marck C."/>
            <person name="Neuveglise C."/>
            <person name="Talla E."/>
            <person name="Goffard N."/>
            <person name="Frangeul L."/>
            <person name="Aigle M."/>
            <person name="Anthouard V."/>
            <person name="Babour A."/>
            <person name="Barbe V."/>
            <person name="Barnay S."/>
            <person name="Blanchin S."/>
            <person name="Beckerich J.M."/>
            <person name="Beyne E."/>
            <person name="Bleykasten C."/>
            <person name="Boisrame A."/>
            <person name="Boyer J."/>
            <person name="Cattolico L."/>
            <person name="Confanioleri F."/>
            <person name="de Daruvar A."/>
            <person name="Despons L."/>
            <person name="Fabre E."/>
            <person name="Fairhead C."/>
            <person name="Ferry-Dumazet H."/>
            <person name="Groppi A."/>
            <person name="Hantraye F."/>
            <person name="Hennequin C."/>
            <person name="Jauniaux N."/>
            <person name="Joyet P."/>
            <person name="Kachouri R."/>
            <person name="Kerrest A."/>
            <person name="Koszul R."/>
            <person name="Lemaire M."/>
            <person name="Lesur I."/>
            <person name="Ma L."/>
            <person name="Muller H."/>
            <person name="Nicaud J.M."/>
            <person name="Nikolski M."/>
            <person name="Oztas S."/>
            <person name="Ozier-Kalogeropoulos O."/>
            <person name="Pellenz S."/>
            <person name="Potier S."/>
            <person name="Richard G.F."/>
            <person name="Straub M.L."/>
            <person name="Suleau A."/>
            <person name="Swennene D."/>
            <person name="Tekaia F."/>
            <person name="Wesolowski-Louvel M."/>
            <person name="Westhof E."/>
            <person name="Wirth B."/>
            <person name="Zeniou-Meyer M."/>
            <person name="Zivanovic I."/>
            <person name="Bolotin-Fukuhara M."/>
            <person name="Thierry A."/>
            <person name="Bouchier C."/>
            <person name="Caudron B."/>
            <person name="Scarpelli C."/>
            <person name="Gaillardin C."/>
            <person name="Weissenbach J."/>
            <person name="Wincker P."/>
            <person name="Souciet J.L."/>
        </authorList>
    </citation>
    <scope>NUCLEOTIDE SEQUENCE [LARGE SCALE GENOMIC DNA]</scope>
    <source>
        <strain evidence="9">ATCC 8585 / CBS 2359 / DSM 70799 / NBRC 1267 / NRRL Y-1140 / WM37</strain>
    </source>
</reference>
<dbReference type="eggNOG" id="ENOG502QW6D">
    <property type="taxonomic scope" value="Eukaryota"/>
</dbReference>
<evidence type="ECO:0000313" key="8">
    <source>
        <dbReference type="EMBL" id="CAH02142.1"/>
    </source>
</evidence>
<keyword evidence="3" id="KW-0238">DNA-binding</keyword>
<evidence type="ECO:0000256" key="3">
    <source>
        <dbReference type="ARBA" id="ARBA00023125"/>
    </source>
</evidence>
<evidence type="ECO:0000256" key="5">
    <source>
        <dbReference type="ARBA" id="ARBA00023242"/>
    </source>
</evidence>
<dbReference type="KEGG" id="kla:KLLA0_B04840g"/>
<dbReference type="SMART" id="SM00066">
    <property type="entry name" value="GAL4"/>
    <property type="match status" value="1"/>
</dbReference>
<accession>Q6CWE0</accession>
<protein>
    <submittedName>
        <fullName evidence="8">KLLA0B04840p</fullName>
    </submittedName>
</protein>
<dbReference type="GeneID" id="2897181"/>
<keyword evidence="4" id="KW-0804">Transcription</keyword>
<organism evidence="8 9">
    <name type="scientific">Kluyveromyces lactis (strain ATCC 8585 / CBS 2359 / DSM 70799 / NBRC 1267 / NRRL Y-1140 / WM37)</name>
    <name type="common">Yeast</name>
    <name type="synonym">Candida sphaerica</name>
    <dbReference type="NCBI Taxonomy" id="284590"/>
    <lineage>
        <taxon>Eukaryota</taxon>
        <taxon>Fungi</taxon>
        <taxon>Dikarya</taxon>
        <taxon>Ascomycota</taxon>
        <taxon>Saccharomycotina</taxon>
        <taxon>Saccharomycetes</taxon>
        <taxon>Saccharomycetales</taxon>
        <taxon>Saccharomycetaceae</taxon>
        <taxon>Kluyveromyces</taxon>
    </lineage>
</organism>
<dbReference type="EMBL" id="CR382122">
    <property type="protein sequence ID" value="CAH02142.1"/>
    <property type="molecule type" value="Genomic_DNA"/>
</dbReference>
<dbReference type="PROSITE" id="PS00463">
    <property type="entry name" value="ZN2_CY6_FUNGAL_1"/>
    <property type="match status" value="1"/>
</dbReference>
<feature type="domain" description="Zn(2)-C6 fungal-type" evidence="7">
    <location>
        <begin position="11"/>
        <end position="42"/>
    </location>
</feature>
<dbReference type="PROSITE" id="PS50048">
    <property type="entry name" value="ZN2_CY6_FUNGAL_2"/>
    <property type="match status" value="1"/>
</dbReference>
<evidence type="ECO:0000313" key="9">
    <source>
        <dbReference type="Proteomes" id="UP000000598"/>
    </source>
</evidence>
<name>Q6CWE0_KLULA</name>
<feature type="compositionally biased region" description="Low complexity" evidence="6">
    <location>
        <begin position="197"/>
        <end position="223"/>
    </location>
</feature>
<dbReference type="PaxDb" id="284590-Q6CWE0"/>
<dbReference type="GO" id="GO:0000976">
    <property type="term" value="F:transcription cis-regulatory region binding"/>
    <property type="evidence" value="ECO:0007669"/>
    <property type="project" value="TreeGrafter"/>
</dbReference>
<gene>
    <name evidence="8" type="ORF">KLLA0_B04840g</name>
</gene>
<dbReference type="RefSeq" id="XP_451749.1">
    <property type="nucleotide sequence ID" value="XM_451749.1"/>
</dbReference>
<dbReference type="PANTHER" id="PTHR31845">
    <property type="entry name" value="FINGER DOMAIN PROTEIN, PUTATIVE-RELATED"/>
    <property type="match status" value="1"/>
</dbReference>
<feature type="region of interest" description="Disordered" evidence="6">
    <location>
        <begin position="91"/>
        <end position="122"/>
    </location>
</feature>
<evidence type="ECO:0000256" key="2">
    <source>
        <dbReference type="ARBA" id="ARBA00023015"/>
    </source>
</evidence>
<evidence type="ECO:0000256" key="1">
    <source>
        <dbReference type="ARBA" id="ARBA00004123"/>
    </source>
</evidence>
<evidence type="ECO:0000256" key="4">
    <source>
        <dbReference type="ARBA" id="ARBA00023163"/>
    </source>
</evidence>
<sequence>MVNEVKKRTKPCISCKLSKVKCEYTEALPCKRCLKLGIHCQFVRDVRRVQVPVPVPPAVPVPAPVPAPGNGMAVPHRISNIIPVVPPVHGMGSQTSNRTIPQAGGQPVAPPSRENGDSWTNNIDNRLNNFESLLETMLSALYKNNIEQQSRMGQMQKEINSQARLTQSFLSSQKNNRRNAVKLPNLSQLEQSLETSQWQQQLPLQPQPQQQQQQQPQSHSSLQFSNGTSIPPLRGNGNPTFNEQQQSSVTTSTHHEIIDNRKVTVTDFRTAGSITKEQAKVLLDYFIQYFSPHLFGFTLGGVSVQSLWSDSPLLLASICTIACCHHPELDYKFHELHSSLHWFASQLLLPTDAELNVEHTILGLIIASLWLSSSKMFSSLALHLARVWRVDQLYSPQFEKLWYLLYILDGSENLTSHKSPSIYKDMEPLIKDSRRIIIDGIEKNSSGGQFFRKAMLEYDQRKKHTATHKQLELLNEVRSEKLELSHTTLQDLRLLTQLEYHMAMESVFHNKNTRSPSLHDESLEATMTLLPTEKFGIPWTNNMDLDKWMISWTIALQNIKVQNDPWCFKSTLLYYNFARMHINTKALLQGKKSTLLDSLENVELIKLWHPHSNSSEIKESADSTELSATKEISRSSALALLKLATKDKDLTQIFQFFPTHIYVMLYYASLVVLNPSMIAERSEKECKQSYALVTKLKKMLQTATISDKTLKDNLIKALYQLLVSFKQELAAIDETSRKVYELLDENDEKETTGKQGRRPILAWPGTNPGHP</sequence>
<dbReference type="InterPro" id="IPR036864">
    <property type="entry name" value="Zn2-C6_fun-type_DNA-bd_sf"/>
</dbReference>
<feature type="region of interest" description="Disordered" evidence="6">
    <location>
        <begin position="197"/>
        <end position="255"/>
    </location>
</feature>